<keyword evidence="3" id="KW-1185">Reference proteome</keyword>
<feature type="signal peptide" evidence="1">
    <location>
        <begin position="1"/>
        <end position="24"/>
    </location>
</feature>
<evidence type="ECO:0000313" key="2">
    <source>
        <dbReference type="EMBL" id="MDO1558087.1"/>
    </source>
</evidence>
<proteinExistence type="predicted"/>
<accession>A0ABT8SHP1</accession>
<evidence type="ECO:0000256" key="1">
    <source>
        <dbReference type="SAM" id="SignalP"/>
    </source>
</evidence>
<comment type="caution">
    <text evidence="2">The sequence shown here is derived from an EMBL/GenBank/DDBJ whole genome shotgun (WGS) entry which is preliminary data.</text>
</comment>
<feature type="chain" id="PRO_5045723416" description="DUF1579 domain-containing protein" evidence="1">
    <location>
        <begin position="25"/>
        <end position="338"/>
    </location>
</feature>
<keyword evidence="1" id="KW-0732">Signal</keyword>
<name>A0ABT8SHP1_9CAUL</name>
<dbReference type="Proteomes" id="UP001169063">
    <property type="component" value="Unassembled WGS sequence"/>
</dbReference>
<reference evidence="2" key="1">
    <citation type="submission" date="2023-07" db="EMBL/GenBank/DDBJ databases">
        <title>Brevundimonas soil sp. nov., isolated from the soil of chemical plant.</title>
        <authorList>
            <person name="Wu N."/>
        </authorList>
    </citation>
    <scope>NUCLEOTIDE SEQUENCE</scope>
    <source>
        <strain evidence="2">XZ-24</strain>
    </source>
</reference>
<dbReference type="EMBL" id="JAUKTR010000001">
    <property type="protein sequence ID" value="MDO1558087.1"/>
    <property type="molecule type" value="Genomic_DNA"/>
</dbReference>
<sequence length="338" mass="36628">MRKTTLWASAVAALALLGSGIGVAAAAQDLPIAAESRSAAFDPLLPLIGKTWRGRGIGAQGVEDVVRWEWAVGGRAVRTVHAVAGGVYGGETLIFPDRDTGQLIFHYFTSGGFHTTGVIRETAPGVLEISETVHGLDAVEQLRSTLEIEGDVYRTRTQVERDGGRADFGGFDYRAEAAASGPPDWWDAHVAHLTEGGGRWVTPNASAGDDPQQPSAFALEWRAIHDGKVLSGRLFGLDEAGREIAEYWTFREYHHPGRGAVVVEQWGPGGIYGEGETVSTEPGRRRTTQTFWMPDGRSWREGHVTLEQGDVQTSEVFDIDAAGAWTSRMSNTWRRAAS</sequence>
<organism evidence="2 3">
    <name type="scientific">Peiella sedimenti</name>
    <dbReference type="NCBI Taxonomy" id="3061083"/>
    <lineage>
        <taxon>Bacteria</taxon>
        <taxon>Pseudomonadati</taxon>
        <taxon>Pseudomonadota</taxon>
        <taxon>Alphaproteobacteria</taxon>
        <taxon>Caulobacterales</taxon>
        <taxon>Caulobacteraceae</taxon>
        <taxon>Peiella</taxon>
    </lineage>
</organism>
<dbReference type="RefSeq" id="WP_302108509.1">
    <property type="nucleotide sequence ID" value="NZ_JAUKTR010000001.1"/>
</dbReference>
<evidence type="ECO:0000313" key="3">
    <source>
        <dbReference type="Proteomes" id="UP001169063"/>
    </source>
</evidence>
<protein>
    <recommendedName>
        <fullName evidence="4">DUF1579 domain-containing protein</fullName>
    </recommendedName>
</protein>
<gene>
    <name evidence="2" type="ORF">Q0812_01420</name>
</gene>
<evidence type="ECO:0008006" key="4">
    <source>
        <dbReference type="Google" id="ProtNLM"/>
    </source>
</evidence>